<keyword evidence="3" id="KW-0731">Sigma factor</keyword>
<gene>
    <name evidence="7" type="ORF">BN12_4200003</name>
</gene>
<dbReference type="SUPFAM" id="SSF88659">
    <property type="entry name" value="Sigma3 and sigma4 domains of RNA polymerase sigma factors"/>
    <property type="match status" value="1"/>
</dbReference>
<evidence type="ECO:0000313" key="7">
    <source>
        <dbReference type="EMBL" id="CCH79385.1"/>
    </source>
</evidence>
<dbReference type="GO" id="GO:0016987">
    <property type="term" value="F:sigma factor activity"/>
    <property type="evidence" value="ECO:0007669"/>
    <property type="project" value="UniProtKB-KW"/>
</dbReference>
<keyword evidence="4" id="KW-0804">Transcription</keyword>
<comment type="caution">
    <text evidence="7">The sequence shown here is derived from an EMBL/GenBank/DDBJ whole genome shotgun (WGS) entry which is preliminary data.</text>
</comment>
<dbReference type="AlphaFoldDB" id="A0A077M5Q6"/>
<feature type="domain" description="RNA polymerase sigma factor 70 region 4 type 2" evidence="6">
    <location>
        <begin position="24"/>
        <end position="65"/>
    </location>
</feature>
<dbReference type="STRING" id="1194083.BN12_4200003"/>
<dbReference type="EMBL" id="CAJB01000358">
    <property type="protein sequence ID" value="CCH79385.1"/>
    <property type="molecule type" value="Genomic_DNA"/>
</dbReference>
<dbReference type="Pfam" id="PF08281">
    <property type="entry name" value="Sigma70_r4_2"/>
    <property type="match status" value="1"/>
</dbReference>
<evidence type="ECO:0000256" key="2">
    <source>
        <dbReference type="ARBA" id="ARBA00023015"/>
    </source>
</evidence>
<evidence type="ECO:0000256" key="4">
    <source>
        <dbReference type="ARBA" id="ARBA00023163"/>
    </source>
</evidence>
<dbReference type="Gene3D" id="1.10.10.10">
    <property type="entry name" value="Winged helix-like DNA-binding domain superfamily/Winged helix DNA-binding domain"/>
    <property type="match status" value="1"/>
</dbReference>
<reference evidence="7 8" key="1">
    <citation type="journal article" date="2013" name="ISME J.">
        <title>A metabolic model for members of the genus Tetrasphaera involved in enhanced biological phosphorus removal.</title>
        <authorList>
            <person name="Kristiansen R."/>
            <person name="Nguyen H.T.T."/>
            <person name="Saunders A.M."/>
            <person name="Nielsen J.L."/>
            <person name="Wimmer R."/>
            <person name="Le V.Q."/>
            <person name="McIlroy S.J."/>
            <person name="Petrovski S."/>
            <person name="Seviour R.J."/>
            <person name="Calteau A."/>
            <person name="Nielsen K.L."/>
            <person name="Nielsen P.H."/>
        </authorList>
    </citation>
    <scope>NUCLEOTIDE SEQUENCE [LARGE SCALE GENOMIC DNA]</scope>
    <source>
        <strain evidence="7 8">T1-X7</strain>
    </source>
</reference>
<dbReference type="InterPro" id="IPR013249">
    <property type="entry name" value="RNA_pol_sigma70_r4_t2"/>
</dbReference>
<evidence type="ECO:0000259" key="6">
    <source>
        <dbReference type="Pfam" id="PF08281"/>
    </source>
</evidence>
<keyword evidence="8" id="KW-1185">Reference proteome</keyword>
<feature type="transmembrane region" description="Helical" evidence="5">
    <location>
        <begin position="123"/>
        <end position="144"/>
    </location>
</feature>
<evidence type="ECO:0000313" key="8">
    <source>
        <dbReference type="Proteomes" id="UP000035721"/>
    </source>
</evidence>
<keyword evidence="5" id="KW-0472">Membrane</keyword>
<protein>
    <recommendedName>
        <fullName evidence="6">RNA polymerase sigma factor 70 region 4 type 2 domain-containing protein</fullName>
    </recommendedName>
</protein>
<evidence type="ECO:0000256" key="1">
    <source>
        <dbReference type="ARBA" id="ARBA00010641"/>
    </source>
</evidence>
<dbReference type="InterPro" id="IPR036388">
    <property type="entry name" value="WH-like_DNA-bd_sf"/>
</dbReference>
<dbReference type="InterPro" id="IPR013324">
    <property type="entry name" value="RNA_pol_sigma_r3/r4-like"/>
</dbReference>
<keyword evidence="2" id="KW-0805">Transcription regulation</keyword>
<keyword evidence="5" id="KW-1133">Transmembrane helix</keyword>
<dbReference type="GO" id="GO:0003677">
    <property type="term" value="F:DNA binding"/>
    <property type="evidence" value="ECO:0007669"/>
    <property type="project" value="InterPro"/>
</dbReference>
<evidence type="ECO:0000256" key="3">
    <source>
        <dbReference type="ARBA" id="ARBA00023082"/>
    </source>
</evidence>
<sequence>MLTGRCFRGSSASRTTFCGMSIEPGKQEVIALCVWAELTYEQAAVAMNVPVGTVRSRLSRARAKLRARVAAPTRPISMARRDMRRLDLPPTRSFAGPRAEAIEHLLYEVVASRARPRRSRRRMVAAIAGVGLAGAGVAVARTVLAPAADDSLVRCHSTVQVGRGDDFAGTSVASAVPGGGPVPMDHAVEACRDLWQQGLRRGSDRVGSPGAGGSRTVPPLVGCVDTDGVAAVFPGDPGLCPTLGLRSLRTGG</sequence>
<name>A0A077M5Q6_9MICO</name>
<dbReference type="GO" id="GO:0006352">
    <property type="term" value="P:DNA-templated transcription initiation"/>
    <property type="evidence" value="ECO:0007669"/>
    <property type="project" value="InterPro"/>
</dbReference>
<proteinExistence type="inferred from homology"/>
<dbReference type="CDD" id="cd06171">
    <property type="entry name" value="Sigma70_r4"/>
    <property type="match status" value="1"/>
</dbReference>
<comment type="similarity">
    <text evidence="1">Belongs to the sigma-70 factor family. ECF subfamily.</text>
</comment>
<accession>A0A077M5Q6</accession>
<evidence type="ECO:0000256" key="5">
    <source>
        <dbReference type="SAM" id="Phobius"/>
    </source>
</evidence>
<dbReference type="Proteomes" id="UP000035721">
    <property type="component" value="Unassembled WGS sequence"/>
</dbReference>
<keyword evidence="5" id="KW-0812">Transmembrane</keyword>
<organism evidence="7 8">
    <name type="scientific">Nostocoides japonicum T1-X7</name>
    <dbReference type="NCBI Taxonomy" id="1194083"/>
    <lineage>
        <taxon>Bacteria</taxon>
        <taxon>Bacillati</taxon>
        <taxon>Actinomycetota</taxon>
        <taxon>Actinomycetes</taxon>
        <taxon>Micrococcales</taxon>
        <taxon>Intrasporangiaceae</taxon>
        <taxon>Nostocoides</taxon>
    </lineage>
</organism>